<accession>A0ABQ1KYF8</accession>
<dbReference type="Proteomes" id="UP000629025">
    <property type="component" value="Unassembled WGS sequence"/>
</dbReference>
<evidence type="ECO:0000313" key="1">
    <source>
        <dbReference type="EMBL" id="GGC11028.1"/>
    </source>
</evidence>
<reference evidence="2" key="1">
    <citation type="journal article" date="2019" name="Int. J. Syst. Evol. Microbiol.">
        <title>The Global Catalogue of Microorganisms (GCM) 10K type strain sequencing project: providing services to taxonomists for standard genome sequencing and annotation.</title>
        <authorList>
            <consortium name="The Broad Institute Genomics Platform"/>
            <consortium name="The Broad Institute Genome Sequencing Center for Infectious Disease"/>
            <person name="Wu L."/>
            <person name="Ma J."/>
        </authorList>
    </citation>
    <scope>NUCLEOTIDE SEQUENCE [LARGE SCALE GENOMIC DNA]</scope>
    <source>
        <strain evidence="2">CGMCC 1.15341</strain>
    </source>
</reference>
<gene>
    <name evidence="1" type="ORF">GCM10011352_41930</name>
</gene>
<organism evidence="1 2">
    <name type="scientific">Marinobacterium zhoushanense</name>
    <dbReference type="NCBI Taxonomy" id="1679163"/>
    <lineage>
        <taxon>Bacteria</taxon>
        <taxon>Pseudomonadati</taxon>
        <taxon>Pseudomonadota</taxon>
        <taxon>Gammaproteobacteria</taxon>
        <taxon>Oceanospirillales</taxon>
        <taxon>Oceanospirillaceae</taxon>
        <taxon>Marinobacterium</taxon>
    </lineage>
</organism>
<dbReference type="RefSeq" id="WP_188752101.1">
    <property type="nucleotide sequence ID" value="NZ_BMIJ01000011.1"/>
</dbReference>
<sequence>MSTFDFYFNAVELKHPVNRGASRSKPHGEGFVARIYQAVQQRLTEWKYRRQLASLLDYRDAVLEDMGTSRGELIAALELPLSEDAGEILAKWKSERQTFDNSPFKFNLQG</sequence>
<evidence type="ECO:0000313" key="2">
    <source>
        <dbReference type="Proteomes" id="UP000629025"/>
    </source>
</evidence>
<keyword evidence="2" id="KW-1185">Reference proteome</keyword>
<dbReference type="EMBL" id="BMIJ01000011">
    <property type="protein sequence ID" value="GGC11028.1"/>
    <property type="molecule type" value="Genomic_DNA"/>
</dbReference>
<comment type="caution">
    <text evidence="1">The sequence shown here is derived from an EMBL/GenBank/DDBJ whole genome shotgun (WGS) entry which is preliminary data.</text>
</comment>
<evidence type="ECO:0008006" key="3">
    <source>
        <dbReference type="Google" id="ProtNLM"/>
    </source>
</evidence>
<proteinExistence type="predicted"/>
<name>A0ABQ1KYF8_9GAMM</name>
<protein>
    <recommendedName>
        <fullName evidence="3">DUF1127 domain-containing protein</fullName>
    </recommendedName>
</protein>